<evidence type="ECO:0000313" key="1">
    <source>
        <dbReference type="EMBL" id="GLQ53301.1"/>
    </source>
</evidence>
<organism evidence="1 2">
    <name type="scientific">Devosia nitrariae</name>
    <dbReference type="NCBI Taxonomy" id="2071872"/>
    <lineage>
        <taxon>Bacteria</taxon>
        <taxon>Pseudomonadati</taxon>
        <taxon>Pseudomonadota</taxon>
        <taxon>Alphaproteobacteria</taxon>
        <taxon>Hyphomicrobiales</taxon>
        <taxon>Devosiaceae</taxon>
        <taxon>Devosia</taxon>
    </lineage>
</organism>
<dbReference type="EMBL" id="BSNS01000003">
    <property type="protein sequence ID" value="GLQ53301.1"/>
    <property type="molecule type" value="Genomic_DNA"/>
</dbReference>
<reference evidence="2" key="1">
    <citation type="journal article" date="2019" name="Int. J. Syst. Evol. Microbiol.">
        <title>The Global Catalogue of Microorganisms (GCM) 10K type strain sequencing project: providing services to taxonomists for standard genome sequencing and annotation.</title>
        <authorList>
            <consortium name="The Broad Institute Genomics Platform"/>
            <consortium name="The Broad Institute Genome Sequencing Center for Infectious Disease"/>
            <person name="Wu L."/>
            <person name="Ma J."/>
        </authorList>
    </citation>
    <scope>NUCLEOTIDE SEQUENCE [LARGE SCALE GENOMIC DNA]</scope>
    <source>
        <strain evidence="2">NBRC 112416</strain>
    </source>
</reference>
<evidence type="ECO:0000313" key="2">
    <source>
        <dbReference type="Proteomes" id="UP001156691"/>
    </source>
</evidence>
<keyword evidence="2" id="KW-1185">Reference proteome</keyword>
<name>A0ABQ5W077_9HYPH</name>
<dbReference type="Proteomes" id="UP001156691">
    <property type="component" value="Unassembled WGS sequence"/>
</dbReference>
<proteinExistence type="predicted"/>
<gene>
    <name evidence="1" type="ORF">GCM10010862_05590</name>
</gene>
<protein>
    <submittedName>
        <fullName evidence="1">Uncharacterized protein</fullName>
    </submittedName>
</protein>
<comment type="caution">
    <text evidence="1">The sequence shown here is derived from an EMBL/GenBank/DDBJ whole genome shotgun (WGS) entry which is preliminary data.</text>
</comment>
<accession>A0ABQ5W077</accession>
<sequence>MHYHPTIDASESPGTYVDAVAGAIEIVRVGAAKMLRIHDGSPFVQIRFALVLGANRGADS</sequence>